<dbReference type="Ensembl" id="ENSCMIT00000047064.1">
    <property type="protein sequence ID" value="ENSCMIP00000046403.1"/>
    <property type="gene ID" value="ENSCMIG00000019081.1"/>
</dbReference>
<evidence type="ECO:0000256" key="5">
    <source>
        <dbReference type="ARBA" id="ARBA00023180"/>
    </source>
</evidence>
<dbReference type="GO" id="GO:0007339">
    <property type="term" value="P:binding of sperm to zona pellucida"/>
    <property type="evidence" value="ECO:0007669"/>
    <property type="project" value="InterPro"/>
</dbReference>
<dbReference type="Pfam" id="PF20626">
    <property type="entry name" value="EGF_Sp38_C"/>
    <property type="match status" value="1"/>
</dbReference>
<sequence>SESFSAGVCDAVLNCLQTCLNLSDANIKAAATGEVWWQVNRMLQNSLAMHGKVLGSEDGTVRIYIRVNENSPHILCATAKLRNTELMDPEFSWQGPNGRDLAQNDDTRVSLTGTLSIERFQKEYSGEYTCIMFFYTSETKALQSLTLKYLLYAYQQPNYTYEFQAQYHVANCLSANNNLFLDKLHTALNQLVSGLAYVISIYKSDCHMLKVPLAGIQYELFLTFKVHLKEEQLERICKQNSADCNHNLRLEKARHRMQEFFGKQADILHQINGSLPLIYYIDGTLQVIRIDRCNPGYGKDRRKHMECSGCCVVCSPGSYSGDHRVSCLPCASAVKYGETDCKTE</sequence>
<keyword evidence="4" id="KW-0964">Secreted</keyword>
<dbReference type="GO" id="GO:0002199">
    <property type="term" value="C:zona pellucida receptor complex"/>
    <property type="evidence" value="ECO:0007669"/>
    <property type="project" value="TreeGrafter"/>
</dbReference>
<evidence type="ECO:0000313" key="9">
    <source>
        <dbReference type="Proteomes" id="UP000314986"/>
    </source>
</evidence>
<dbReference type="FunCoup" id="A0A4W3K5C7">
    <property type="interactions" value="10"/>
</dbReference>
<dbReference type="Pfam" id="PF07354">
    <property type="entry name" value="Sp38"/>
    <property type="match status" value="1"/>
</dbReference>
<dbReference type="InterPro" id="IPR010857">
    <property type="entry name" value="Sp38-bd"/>
</dbReference>
<dbReference type="GO" id="GO:0001675">
    <property type="term" value="P:acrosome assembly"/>
    <property type="evidence" value="ECO:0007669"/>
    <property type="project" value="TreeGrafter"/>
</dbReference>
<comment type="similarity">
    <text evidence="3">Belongs to the zona pellucida-binding protein Sp38 family.</text>
</comment>
<protein>
    <recommendedName>
        <fullName evidence="7">Ig-like domain-containing protein</fullName>
    </recommendedName>
</protein>
<evidence type="ECO:0000256" key="4">
    <source>
        <dbReference type="ARBA" id="ARBA00022525"/>
    </source>
</evidence>
<dbReference type="InterPro" id="IPR036179">
    <property type="entry name" value="Ig-like_dom_sf"/>
</dbReference>
<dbReference type="Gene3D" id="2.60.40.10">
    <property type="entry name" value="Immunoglobulins"/>
    <property type="match status" value="1"/>
</dbReference>
<dbReference type="GeneTree" id="ENSGT00520000055647"/>
<dbReference type="Proteomes" id="UP000314986">
    <property type="component" value="Unassembled WGS sequence"/>
</dbReference>
<reference evidence="9" key="3">
    <citation type="journal article" date="2014" name="Nature">
        <title>Elephant shark genome provides unique insights into gnathostome evolution.</title>
        <authorList>
            <consortium name="International Elephant Shark Genome Sequencing Consortium"/>
            <person name="Venkatesh B."/>
            <person name="Lee A.P."/>
            <person name="Ravi V."/>
            <person name="Maurya A.K."/>
            <person name="Lian M.M."/>
            <person name="Swann J.B."/>
            <person name="Ohta Y."/>
            <person name="Flajnik M.F."/>
            <person name="Sutoh Y."/>
            <person name="Kasahara M."/>
            <person name="Hoon S."/>
            <person name="Gangu V."/>
            <person name="Roy S.W."/>
            <person name="Irimia M."/>
            <person name="Korzh V."/>
            <person name="Kondrychyn I."/>
            <person name="Lim Z.W."/>
            <person name="Tay B.H."/>
            <person name="Tohari S."/>
            <person name="Kong K.W."/>
            <person name="Ho S."/>
            <person name="Lorente-Galdos B."/>
            <person name="Quilez J."/>
            <person name="Marques-Bonet T."/>
            <person name="Raney B.J."/>
            <person name="Ingham P.W."/>
            <person name="Tay A."/>
            <person name="Hillier L.W."/>
            <person name="Minx P."/>
            <person name="Boehm T."/>
            <person name="Wilson R.K."/>
            <person name="Brenner S."/>
            <person name="Warren W.C."/>
        </authorList>
    </citation>
    <scope>NUCLEOTIDE SEQUENCE [LARGE SCALE GENOMIC DNA]</scope>
</reference>
<evidence type="ECO:0000256" key="1">
    <source>
        <dbReference type="ARBA" id="ARBA00004218"/>
    </source>
</evidence>
<name>A0A4W3K5C7_CALMI</name>
<dbReference type="InParanoid" id="A0A4W3K5C7"/>
<evidence type="ECO:0000256" key="2">
    <source>
        <dbReference type="ARBA" id="ARBA00004613"/>
    </source>
</evidence>
<dbReference type="GO" id="GO:0005576">
    <property type="term" value="C:extracellular region"/>
    <property type="evidence" value="ECO:0007669"/>
    <property type="project" value="UniProtKB-SubCell"/>
</dbReference>
<dbReference type="PANTHER" id="PTHR15443">
    <property type="entry name" value="ZONA PELLUCIDA BINDING PROTEIN SP38"/>
    <property type="match status" value="1"/>
</dbReference>
<keyword evidence="5" id="KW-0325">Glycoprotein</keyword>
<dbReference type="InterPro" id="IPR048806">
    <property type="entry name" value="ZPBP1/2_N"/>
</dbReference>
<comment type="subcellular location">
    <subcellularLocation>
        <location evidence="1">Cytoplasmic vesicle</location>
        <location evidence="1">Secretory vesicle</location>
        <location evidence="1">Acrosome</location>
    </subcellularLocation>
    <subcellularLocation>
        <location evidence="2">Secreted</location>
    </subcellularLocation>
</comment>
<dbReference type="InterPro" id="IPR007110">
    <property type="entry name" value="Ig-like_dom"/>
</dbReference>
<dbReference type="PANTHER" id="PTHR15443:SF5">
    <property type="entry name" value="ZONA PELLUCIDA-BINDING PROTEIN 1"/>
    <property type="match status" value="1"/>
</dbReference>
<organism evidence="8 9">
    <name type="scientific">Callorhinchus milii</name>
    <name type="common">Ghost shark</name>
    <dbReference type="NCBI Taxonomy" id="7868"/>
    <lineage>
        <taxon>Eukaryota</taxon>
        <taxon>Metazoa</taxon>
        <taxon>Chordata</taxon>
        <taxon>Craniata</taxon>
        <taxon>Vertebrata</taxon>
        <taxon>Chondrichthyes</taxon>
        <taxon>Holocephali</taxon>
        <taxon>Chimaeriformes</taxon>
        <taxon>Callorhinchidae</taxon>
        <taxon>Callorhinchus</taxon>
    </lineage>
</organism>
<reference evidence="9" key="1">
    <citation type="journal article" date="2006" name="Science">
        <title>Ancient noncoding elements conserved in the human genome.</title>
        <authorList>
            <person name="Venkatesh B."/>
            <person name="Kirkness E.F."/>
            <person name="Loh Y.H."/>
            <person name="Halpern A.L."/>
            <person name="Lee A.P."/>
            <person name="Johnson J."/>
            <person name="Dandona N."/>
            <person name="Viswanathan L.D."/>
            <person name="Tay A."/>
            <person name="Venter J.C."/>
            <person name="Strausberg R.L."/>
            <person name="Brenner S."/>
        </authorList>
    </citation>
    <scope>NUCLEOTIDE SEQUENCE [LARGE SCALE GENOMIC DNA]</scope>
</reference>
<proteinExistence type="inferred from homology"/>
<accession>A0A4W3K5C7</accession>
<dbReference type="GO" id="GO:0001669">
    <property type="term" value="C:acrosomal vesicle"/>
    <property type="evidence" value="ECO:0007669"/>
    <property type="project" value="UniProtKB-SubCell"/>
</dbReference>
<reference evidence="8" key="4">
    <citation type="submission" date="2025-08" db="UniProtKB">
        <authorList>
            <consortium name="Ensembl"/>
        </authorList>
    </citation>
    <scope>IDENTIFICATION</scope>
</reference>
<reference evidence="8" key="5">
    <citation type="submission" date="2025-09" db="UniProtKB">
        <authorList>
            <consortium name="Ensembl"/>
        </authorList>
    </citation>
    <scope>IDENTIFICATION</scope>
</reference>
<dbReference type="SUPFAM" id="SSF48726">
    <property type="entry name" value="Immunoglobulin"/>
    <property type="match status" value="1"/>
</dbReference>
<evidence type="ECO:0000259" key="7">
    <source>
        <dbReference type="PROSITE" id="PS50835"/>
    </source>
</evidence>
<dbReference type="STRING" id="7868.ENSCMIP00000046403"/>
<reference evidence="9" key="2">
    <citation type="journal article" date="2007" name="PLoS Biol.">
        <title>Survey sequencing and comparative analysis of the elephant shark (Callorhinchus milii) genome.</title>
        <authorList>
            <person name="Venkatesh B."/>
            <person name="Kirkness E.F."/>
            <person name="Loh Y.H."/>
            <person name="Halpern A.L."/>
            <person name="Lee A.P."/>
            <person name="Johnson J."/>
            <person name="Dandona N."/>
            <person name="Viswanathan L.D."/>
            <person name="Tay A."/>
            <person name="Venter J.C."/>
            <person name="Strausberg R.L."/>
            <person name="Brenner S."/>
        </authorList>
    </citation>
    <scope>NUCLEOTIDE SEQUENCE [LARGE SCALE GENOMIC DNA]</scope>
</reference>
<keyword evidence="9" id="KW-1185">Reference proteome</keyword>
<feature type="domain" description="Ig-like" evidence="7">
    <location>
        <begin position="74"/>
        <end position="146"/>
    </location>
</feature>
<evidence type="ECO:0000256" key="3">
    <source>
        <dbReference type="ARBA" id="ARBA00007196"/>
    </source>
</evidence>
<keyword evidence="6" id="KW-0968">Cytoplasmic vesicle</keyword>
<evidence type="ECO:0000313" key="8">
    <source>
        <dbReference type="Ensembl" id="ENSCMIP00000046403.1"/>
    </source>
</evidence>
<dbReference type="OMA" id="GMNALIH"/>
<dbReference type="PROSITE" id="PS50835">
    <property type="entry name" value="IG_LIKE"/>
    <property type="match status" value="1"/>
</dbReference>
<dbReference type="InterPro" id="IPR048805">
    <property type="entry name" value="ZPBP1/2_C"/>
</dbReference>
<evidence type="ECO:0000256" key="6">
    <source>
        <dbReference type="ARBA" id="ARBA00023329"/>
    </source>
</evidence>
<dbReference type="InterPro" id="IPR013783">
    <property type="entry name" value="Ig-like_fold"/>
</dbReference>
<dbReference type="AlphaFoldDB" id="A0A4W3K5C7"/>